<protein>
    <recommendedName>
        <fullName evidence="1">F-box domain-containing protein</fullName>
    </recommendedName>
</protein>
<dbReference type="InterPro" id="IPR001810">
    <property type="entry name" value="F-box_dom"/>
</dbReference>
<evidence type="ECO:0000259" key="1">
    <source>
        <dbReference type="PROSITE" id="PS50181"/>
    </source>
</evidence>
<reference evidence="2" key="1">
    <citation type="submission" date="2018-08" db="EMBL/GenBank/DDBJ databases">
        <authorList>
            <person name="Rossello M."/>
        </authorList>
    </citation>
    <scope>NUCLEOTIDE SEQUENCE [LARGE SCALE GENOMIC DNA]</scope>
    <source>
        <strain evidence="2">cv. Chinese Spring</strain>
    </source>
</reference>
<dbReference type="CDD" id="cd09917">
    <property type="entry name" value="F-box_SF"/>
    <property type="match status" value="1"/>
</dbReference>
<sequence length="319" mass="36115">MTTMVNMPELPQDILMGIFANLEIPDLVRAGTVCPSCSESAGESVACLYSLTEKMSYKLTLPEPPIRTRCLIGSSHGWLVTVDDRSEMHLVNPITCQQIALPSVITIEHVNPIFDEHGAVHKYEYSWHTGTDLSFARVGDDNWTWLPPHEQYSDRTYKAGLLYAAITTGELHAFDFSGHVITMEMIIRMDSIYGFGYTYIVQAPSGDLLLIWRIIDQYNFDPDLGSSVFWNTTGYIMYEFDTLGSKQYPTLRANHAYFTDDNVMRTMGLKNSDPDVGIMNLDNFYSMEEILSLELWSSWPAPMWITPDLRKMNLASGGD</sequence>
<dbReference type="OrthoDB" id="642536at2759"/>
<dbReference type="PANTHER" id="PTHR44586">
    <property type="entry name" value="F-BOX DOMAIN CONTAINING PROTEIN, EXPRESSED"/>
    <property type="match status" value="1"/>
</dbReference>
<reference evidence="2" key="2">
    <citation type="submission" date="2018-10" db="UniProtKB">
        <authorList>
            <consortium name="EnsemblPlants"/>
        </authorList>
    </citation>
    <scope>IDENTIFICATION</scope>
</reference>
<dbReference type="SUPFAM" id="SSF81383">
    <property type="entry name" value="F-box domain"/>
    <property type="match status" value="1"/>
</dbReference>
<organism evidence="2">
    <name type="scientific">Triticum aestivum</name>
    <name type="common">Wheat</name>
    <dbReference type="NCBI Taxonomy" id="4565"/>
    <lineage>
        <taxon>Eukaryota</taxon>
        <taxon>Viridiplantae</taxon>
        <taxon>Streptophyta</taxon>
        <taxon>Embryophyta</taxon>
        <taxon>Tracheophyta</taxon>
        <taxon>Spermatophyta</taxon>
        <taxon>Magnoliopsida</taxon>
        <taxon>Liliopsida</taxon>
        <taxon>Poales</taxon>
        <taxon>Poaceae</taxon>
        <taxon>BOP clade</taxon>
        <taxon>Pooideae</taxon>
        <taxon>Triticodae</taxon>
        <taxon>Triticeae</taxon>
        <taxon>Triticinae</taxon>
        <taxon>Triticum</taxon>
    </lineage>
</organism>
<name>A0A3B6BYA0_WHEAT</name>
<evidence type="ECO:0000313" key="3">
    <source>
        <dbReference type="Proteomes" id="UP000019116"/>
    </source>
</evidence>
<dbReference type="Proteomes" id="UP000019116">
    <property type="component" value="Chromosome 2B"/>
</dbReference>
<keyword evidence="3" id="KW-1185">Reference proteome</keyword>
<dbReference type="Gramene" id="TraesCS2B03G0130800.1">
    <property type="protein sequence ID" value="TraesCS2B03G0130800.1.CDS"/>
    <property type="gene ID" value="TraesCS2B03G0130800"/>
</dbReference>
<dbReference type="PROSITE" id="PS50181">
    <property type="entry name" value="FBOX"/>
    <property type="match status" value="1"/>
</dbReference>
<dbReference type="Gramene" id="TraesCS2B02G060700.1">
    <property type="protein sequence ID" value="TraesCS2B02G060700.1"/>
    <property type="gene ID" value="TraesCS2B02G060700"/>
</dbReference>
<dbReference type="AlphaFoldDB" id="A0A3B6BYA0"/>
<dbReference type="InterPro" id="IPR036047">
    <property type="entry name" value="F-box-like_dom_sf"/>
</dbReference>
<dbReference type="EnsemblPlants" id="TraesCS2B02G060700.1">
    <property type="protein sequence ID" value="TraesCS2B02G060700.1"/>
    <property type="gene ID" value="TraesCS2B02G060700"/>
</dbReference>
<feature type="domain" description="F-box" evidence="1">
    <location>
        <begin position="4"/>
        <end position="34"/>
    </location>
</feature>
<dbReference type="PANTHER" id="PTHR44586:SF16">
    <property type="entry name" value="OS03G0802100 PROTEIN"/>
    <property type="match status" value="1"/>
</dbReference>
<proteinExistence type="predicted"/>
<evidence type="ECO:0000313" key="2">
    <source>
        <dbReference type="EnsemblPlants" id="TraesCS2B02G060700.1"/>
    </source>
</evidence>
<dbReference type="InterPro" id="IPR005174">
    <property type="entry name" value="KIB1-4_b-propeller"/>
</dbReference>
<dbReference type="Pfam" id="PF03478">
    <property type="entry name" value="Beta-prop_KIB1-4"/>
    <property type="match status" value="1"/>
</dbReference>
<accession>A0A3B6BYA0</accession>
<dbReference type="Gene3D" id="1.20.1280.50">
    <property type="match status" value="1"/>
</dbReference>
<dbReference type="STRING" id="4565.A0A3B6BYA0"/>